<dbReference type="PANTHER" id="PTHR42714">
    <property type="entry name" value="TRNA MODIFICATION GTPASE GTPBP3"/>
    <property type="match status" value="1"/>
</dbReference>
<dbReference type="OrthoDB" id="9811338at2"/>
<dbReference type="GO" id="GO:0002098">
    <property type="term" value="P:tRNA wobble uridine modification"/>
    <property type="evidence" value="ECO:0007669"/>
    <property type="project" value="TreeGrafter"/>
</dbReference>
<dbReference type="Gene3D" id="3.40.50.11410">
    <property type="match status" value="1"/>
</dbReference>
<evidence type="ECO:0000313" key="7">
    <source>
        <dbReference type="Proteomes" id="UP000199006"/>
    </source>
</evidence>
<name>A0A1I4I1Y0_9FIRM</name>
<sequence length="417" mass="46126">MQETPRGNRPHIGVFGRRNAGKSSLINSLTNQDLALVSSVPGTTTDPVYKAMELLPLGPVIMIDTAGIDDTGELGKLRVKKSLEVIRKTDLAVLVIDPEQGIAEYEADLLEKFKETKTAVVAVINKTDLEFKTNTLSNKLKDEYQLEPVLVSTVKKTGIDELRTKIVEKMPADTEEAFIVGDLVNPGETVVLVTPIDLAAPKGRLILPQVQTIRDILDHDGITMVCKERELKLTLAKLKEPPKLVVTDSQAFMKVDADVPEDILLTGFSILFARYKGDLEIFLKGALKLEQLKPGNKILIAEACTHRRQADDIGTVKIPRWLRSRVGGELEFTHVSGREYPANLTDYDLILHCGSCMLNRKEVLSRLQEAEQAGVPVINYGMAIAQLHGILDRALKPFPAAYRMWLAAQEEGQPSYV</sequence>
<dbReference type="STRING" id="29563.SAMN02983006_01276"/>
<dbReference type="AlphaFoldDB" id="A0A1I4I1Y0"/>
<dbReference type="InterPro" id="IPR041606">
    <property type="entry name" value="HydF_dimer"/>
</dbReference>
<dbReference type="GO" id="GO:0005525">
    <property type="term" value="F:GTP binding"/>
    <property type="evidence" value="ECO:0007669"/>
    <property type="project" value="UniProtKB-KW"/>
</dbReference>
<dbReference type="GO" id="GO:0005737">
    <property type="term" value="C:cytoplasm"/>
    <property type="evidence" value="ECO:0007669"/>
    <property type="project" value="TreeGrafter"/>
</dbReference>
<keyword evidence="2" id="KW-0342">GTP-binding</keyword>
<dbReference type="InterPro" id="IPR023873">
    <property type="entry name" value="FeFe-hyd_GTPase_HydF"/>
</dbReference>
<reference evidence="6 7" key="1">
    <citation type="submission" date="2016-10" db="EMBL/GenBank/DDBJ databases">
        <authorList>
            <person name="de Groot N.N."/>
        </authorList>
    </citation>
    <scope>NUCLEOTIDE SEQUENCE [LARGE SCALE GENOMIC DNA]</scope>
    <source>
        <strain evidence="6 7">ATCC 51327</strain>
    </source>
</reference>
<dbReference type="Gene3D" id="3.40.50.300">
    <property type="entry name" value="P-loop containing nucleotide triphosphate hydrolases"/>
    <property type="match status" value="1"/>
</dbReference>
<keyword evidence="7" id="KW-1185">Reference proteome</keyword>
<proteinExistence type="predicted"/>
<dbReference type="Proteomes" id="UP000199006">
    <property type="component" value="Unassembled WGS sequence"/>
</dbReference>
<dbReference type="NCBIfam" id="TIGR03918">
    <property type="entry name" value="GTP_HydF"/>
    <property type="match status" value="1"/>
</dbReference>
<evidence type="ECO:0000259" key="5">
    <source>
        <dbReference type="Pfam" id="PF18133"/>
    </source>
</evidence>
<dbReference type="CDD" id="cd00880">
    <property type="entry name" value="Era_like"/>
    <property type="match status" value="1"/>
</dbReference>
<evidence type="ECO:0000259" key="3">
    <source>
        <dbReference type="Pfam" id="PF01926"/>
    </source>
</evidence>
<dbReference type="PANTHER" id="PTHR42714:SF6">
    <property type="entry name" value="TRANSLATION INITIATION FACTOR IF-2"/>
    <property type="match status" value="1"/>
</dbReference>
<dbReference type="Pfam" id="PF01926">
    <property type="entry name" value="MMR_HSR1"/>
    <property type="match status" value="1"/>
</dbReference>
<evidence type="ECO:0000256" key="1">
    <source>
        <dbReference type="ARBA" id="ARBA00022741"/>
    </source>
</evidence>
<dbReference type="InterPro" id="IPR040644">
    <property type="entry name" value="HydF_tetramer"/>
</dbReference>
<dbReference type="RefSeq" id="WP_089861145.1">
    <property type="nucleotide sequence ID" value="NZ_FOTI01000014.1"/>
</dbReference>
<organism evidence="6 7">
    <name type="scientific">Halanaerobium salsuginis</name>
    <dbReference type="NCBI Taxonomy" id="29563"/>
    <lineage>
        <taxon>Bacteria</taxon>
        <taxon>Bacillati</taxon>
        <taxon>Bacillota</taxon>
        <taxon>Clostridia</taxon>
        <taxon>Halanaerobiales</taxon>
        <taxon>Halanaerobiaceae</taxon>
        <taxon>Halanaerobium</taxon>
    </lineage>
</organism>
<accession>A0A1I4I1Y0</accession>
<dbReference type="FunFam" id="3.40.50.11420:FF:000001">
    <property type="entry name" value="Hydrogenase maturation GTPase HydF"/>
    <property type="match status" value="1"/>
</dbReference>
<dbReference type="InterPro" id="IPR005225">
    <property type="entry name" value="Small_GTP-bd"/>
</dbReference>
<evidence type="ECO:0000259" key="4">
    <source>
        <dbReference type="Pfam" id="PF18128"/>
    </source>
</evidence>
<evidence type="ECO:0000256" key="2">
    <source>
        <dbReference type="ARBA" id="ARBA00023134"/>
    </source>
</evidence>
<dbReference type="PRINTS" id="PR00326">
    <property type="entry name" value="GTP1OBG"/>
</dbReference>
<dbReference type="GO" id="GO:0030488">
    <property type="term" value="P:tRNA methylation"/>
    <property type="evidence" value="ECO:0007669"/>
    <property type="project" value="TreeGrafter"/>
</dbReference>
<dbReference type="SUPFAM" id="SSF52540">
    <property type="entry name" value="P-loop containing nucleoside triphosphate hydrolases"/>
    <property type="match status" value="1"/>
</dbReference>
<feature type="domain" description="G" evidence="3">
    <location>
        <begin position="12"/>
        <end position="126"/>
    </location>
</feature>
<gene>
    <name evidence="6" type="ORF">SAMN02983006_01276</name>
</gene>
<dbReference type="InterPro" id="IPR006073">
    <property type="entry name" value="GTP-bd"/>
</dbReference>
<dbReference type="EMBL" id="FOTI01000014">
    <property type="protein sequence ID" value="SFL48462.1"/>
    <property type="molecule type" value="Genomic_DNA"/>
</dbReference>
<dbReference type="InterPro" id="IPR027417">
    <property type="entry name" value="P-loop_NTPase"/>
</dbReference>
<keyword evidence="1" id="KW-0547">Nucleotide-binding</keyword>
<feature type="domain" description="Hydrogen maturase F dimerization" evidence="4">
    <location>
        <begin position="179"/>
        <end position="277"/>
    </location>
</feature>
<protein>
    <submittedName>
        <fullName evidence="6">Iron-only hydrogenase maturation protein HydF</fullName>
    </submittedName>
</protein>
<feature type="domain" description="Hydrogen maturase F tetramerization" evidence="5">
    <location>
        <begin position="281"/>
        <end position="397"/>
    </location>
</feature>
<dbReference type="Pfam" id="PF18128">
    <property type="entry name" value="HydF_dimer"/>
    <property type="match status" value="1"/>
</dbReference>
<dbReference type="NCBIfam" id="TIGR00231">
    <property type="entry name" value="small_GTP"/>
    <property type="match status" value="1"/>
</dbReference>
<dbReference type="Pfam" id="PF18133">
    <property type="entry name" value="HydF_tetramer"/>
    <property type="match status" value="1"/>
</dbReference>
<dbReference type="Gene3D" id="3.40.50.11420">
    <property type="match status" value="1"/>
</dbReference>
<evidence type="ECO:0000313" key="6">
    <source>
        <dbReference type="EMBL" id="SFL48462.1"/>
    </source>
</evidence>